<keyword evidence="1" id="KW-0812">Transmembrane</keyword>
<sequence length="99" mass="11409">MTRFILELLRVIVILLLGGAVLDALIKHVYSWFGITLDHNPYVWLVWLAIYLFIYVLYRNSLQFSGWYKGSGRIKLSKPMTLSLVGLSVFLLILPPLLN</sequence>
<keyword evidence="3" id="KW-1185">Reference proteome</keyword>
<keyword evidence="1" id="KW-1133">Transmembrane helix</keyword>
<name>A0ABY5S9N4_9BACL</name>
<organism evidence="2 3">
    <name type="scientific">Paenibacillus spongiae</name>
    <dbReference type="NCBI Taxonomy" id="2909671"/>
    <lineage>
        <taxon>Bacteria</taxon>
        <taxon>Bacillati</taxon>
        <taxon>Bacillota</taxon>
        <taxon>Bacilli</taxon>
        <taxon>Bacillales</taxon>
        <taxon>Paenibacillaceae</taxon>
        <taxon>Paenibacillus</taxon>
    </lineage>
</organism>
<feature type="transmembrane region" description="Helical" evidence="1">
    <location>
        <begin position="42"/>
        <end position="58"/>
    </location>
</feature>
<dbReference type="EMBL" id="CP091430">
    <property type="protein sequence ID" value="UVI29023.1"/>
    <property type="molecule type" value="Genomic_DNA"/>
</dbReference>
<protein>
    <submittedName>
        <fullName evidence="2">Uncharacterized protein</fullName>
    </submittedName>
</protein>
<evidence type="ECO:0000256" key="1">
    <source>
        <dbReference type="SAM" id="Phobius"/>
    </source>
</evidence>
<dbReference type="Proteomes" id="UP001057877">
    <property type="component" value="Chromosome"/>
</dbReference>
<gene>
    <name evidence="2" type="ORF">L1F29_26840</name>
</gene>
<dbReference type="RefSeq" id="WP_258385112.1">
    <property type="nucleotide sequence ID" value="NZ_CP091430.1"/>
</dbReference>
<proteinExistence type="predicted"/>
<feature type="transmembrane region" description="Helical" evidence="1">
    <location>
        <begin position="79"/>
        <end position="98"/>
    </location>
</feature>
<feature type="transmembrane region" description="Helical" evidence="1">
    <location>
        <begin position="12"/>
        <end position="30"/>
    </location>
</feature>
<reference evidence="2" key="1">
    <citation type="submission" date="2022-01" db="EMBL/GenBank/DDBJ databases">
        <title>Paenibacillus spongiae sp. nov., isolated from marine sponge.</title>
        <authorList>
            <person name="Li Z."/>
            <person name="Zhang M."/>
        </authorList>
    </citation>
    <scope>NUCLEOTIDE SEQUENCE</scope>
    <source>
        <strain evidence="2">PHS-Z3</strain>
    </source>
</reference>
<accession>A0ABY5S9N4</accession>
<keyword evidence="1" id="KW-0472">Membrane</keyword>
<evidence type="ECO:0000313" key="3">
    <source>
        <dbReference type="Proteomes" id="UP001057877"/>
    </source>
</evidence>
<evidence type="ECO:0000313" key="2">
    <source>
        <dbReference type="EMBL" id="UVI29023.1"/>
    </source>
</evidence>